<dbReference type="Pfam" id="PF00092">
    <property type="entry name" value="VWA"/>
    <property type="match status" value="1"/>
</dbReference>
<evidence type="ECO:0000313" key="4">
    <source>
        <dbReference type="Proteomes" id="UP000319756"/>
    </source>
</evidence>
<proteinExistence type="predicted"/>
<dbReference type="SUPFAM" id="SSF53300">
    <property type="entry name" value="vWA-like"/>
    <property type="match status" value="1"/>
</dbReference>
<feature type="compositionally biased region" description="Basic and acidic residues" evidence="1">
    <location>
        <begin position="54"/>
        <end position="65"/>
    </location>
</feature>
<protein>
    <submittedName>
        <fullName evidence="3">VWA domain-containing protein</fullName>
    </submittedName>
</protein>
<dbReference type="SMART" id="SM00327">
    <property type="entry name" value="VWA"/>
    <property type="match status" value="1"/>
</dbReference>
<keyword evidence="4" id="KW-1185">Reference proteome</keyword>
<dbReference type="PROSITE" id="PS51257">
    <property type="entry name" value="PROKAR_LIPOPROTEIN"/>
    <property type="match status" value="1"/>
</dbReference>
<dbReference type="AlphaFoldDB" id="A0A514LIM9"/>
<dbReference type="Gene3D" id="3.40.50.410">
    <property type="entry name" value="von Willebrand factor, type A domain"/>
    <property type="match status" value="1"/>
</dbReference>
<dbReference type="RefSeq" id="WP_142089415.1">
    <property type="nucleotide sequence ID" value="NZ_CP035485.1"/>
</dbReference>
<evidence type="ECO:0000313" key="3">
    <source>
        <dbReference type="EMBL" id="QDI91375.1"/>
    </source>
</evidence>
<dbReference type="InterPro" id="IPR036465">
    <property type="entry name" value="vWFA_dom_sf"/>
</dbReference>
<dbReference type="PROSITE" id="PS50234">
    <property type="entry name" value="VWFA"/>
    <property type="match status" value="1"/>
</dbReference>
<gene>
    <name evidence="3" type="ORF">EPH95_09455</name>
</gene>
<feature type="region of interest" description="Disordered" evidence="1">
    <location>
        <begin position="426"/>
        <end position="453"/>
    </location>
</feature>
<dbReference type="EMBL" id="CP035485">
    <property type="protein sequence ID" value="QDI91375.1"/>
    <property type="molecule type" value="Genomic_DNA"/>
</dbReference>
<dbReference type="OrthoDB" id="9783818at2"/>
<organism evidence="3 4">
    <name type="scientific">Salicibibacter halophilus</name>
    <dbReference type="NCBI Taxonomy" id="2502791"/>
    <lineage>
        <taxon>Bacteria</taxon>
        <taxon>Bacillati</taxon>
        <taxon>Bacillota</taxon>
        <taxon>Bacilli</taxon>
        <taxon>Bacillales</taxon>
        <taxon>Bacillaceae</taxon>
        <taxon>Salicibibacter</taxon>
    </lineage>
</organism>
<dbReference type="InterPro" id="IPR002035">
    <property type="entry name" value="VWF_A"/>
</dbReference>
<evidence type="ECO:0000256" key="1">
    <source>
        <dbReference type="SAM" id="MobiDB-lite"/>
    </source>
</evidence>
<dbReference type="Proteomes" id="UP000319756">
    <property type="component" value="Chromosome"/>
</dbReference>
<reference evidence="4" key="1">
    <citation type="submission" date="2019-01" db="EMBL/GenBank/DDBJ databases">
        <title>Genomic analysis of Salicibibacter sp. NKC3-5.</title>
        <authorList>
            <person name="Oh Y.J."/>
        </authorList>
    </citation>
    <scope>NUCLEOTIDE SEQUENCE [LARGE SCALE GENOMIC DNA]</scope>
    <source>
        <strain evidence="4">NKC3-5</strain>
    </source>
</reference>
<accession>A0A514LIM9</accession>
<feature type="region of interest" description="Disordered" evidence="1">
    <location>
        <begin position="21"/>
        <end position="65"/>
    </location>
</feature>
<dbReference type="KEGG" id="sale:EPH95_09455"/>
<feature type="compositionally biased region" description="Acidic residues" evidence="1">
    <location>
        <begin position="22"/>
        <end position="51"/>
    </location>
</feature>
<name>A0A514LIM9_9BACI</name>
<sequence length="453" mass="51577">MKVHKSLSLMLLMILYACTGDEPAEEDDQQAEENPEEETVEADESENDDIQLGDLDRFAGDDPEEWMRAEPGTYYEDYDDHEEEILQALQDMVADGAEEEQLFHAMLDLTAEDYRDYQDYFDNMEIEYGYADDQPGEMEIGEGEDGVQVNIQILFDASGSMAEEVDGKEKMDIAKEAVQDFVSEMPETANISLRVYGHEGSNQQEDKEESCVGTEEVYPLSSYEEEAFTDALEQFEPTGYTPLAASIEASQEDLDGEDGEDVENMVYVVSDGEETCGGDPVQAAEDLNESEIEALVNIIGFDVGSDEQEALLNIADAGEGEYFSADSEDQLREVFDAERDFLIEEWLAWESDQRSDNIDEMMGDRDDISEMEGEMREVATEERNHLRTLLTELESETDMGDHAITEMINDRMQTLRSYMSDEARLLRQEASEEGREDRQEIRDEAREERRNLR</sequence>
<feature type="domain" description="VWFA" evidence="2">
    <location>
        <begin position="150"/>
        <end position="338"/>
    </location>
</feature>
<evidence type="ECO:0000259" key="2">
    <source>
        <dbReference type="PROSITE" id="PS50234"/>
    </source>
</evidence>